<dbReference type="Pfam" id="PF13639">
    <property type="entry name" value="zf-RING_2"/>
    <property type="match status" value="1"/>
</dbReference>
<dbReference type="AlphaFoldDB" id="A0AAN7GUW2"/>
<gene>
    <name evidence="4" type="ORF">SAY87_026688</name>
</gene>
<accession>A0AAN7GUW2</accession>
<keyword evidence="5" id="KW-1185">Reference proteome</keyword>
<dbReference type="SUPFAM" id="SSF57850">
    <property type="entry name" value="RING/U-box"/>
    <property type="match status" value="1"/>
</dbReference>
<keyword evidence="2" id="KW-0812">Transmembrane</keyword>
<dbReference type="SMART" id="SM00184">
    <property type="entry name" value="RING"/>
    <property type="match status" value="1"/>
</dbReference>
<dbReference type="EMBL" id="JAXIOK010000018">
    <property type="protein sequence ID" value="KAK4749239.1"/>
    <property type="molecule type" value="Genomic_DNA"/>
</dbReference>
<organism evidence="4 5">
    <name type="scientific">Trapa incisa</name>
    <dbReference type="NCBI Taxonomy" id="236973"/>
    <lineage>
        <taxon>Eukaryota</taxon>
        <taxon>Viridiplantae</taxon>
        <taxon>Streptophyta</taxon>
        <taxon>Embryophyta</taxon>
        <taxon>Tracheophyta</taxon>
        <taxon>Spermatophyta</taxon>
        <taxon>Magnoliopsida</taxon>
        <taxon>eudicotyledons</taxon>
        <taxon>Gunneridae</taxon>
        <taxon>Pentapetalae</taxon>
        <taxon>rosids</taxon>
        <taxon>malvids</taxon>
        <taxon>Myrtales</taxon>
        <taxon>Lythraceae</taxon>
        <taxon>Trapa</taxon>
    </lineage>
</organism>
<keyword evidence="1" id="KW-0863">Zinc-finger</keyword>
<evidence type="ECO:0000259" key="3">
    <source>
        <dbReference type="PROSITE" id="PS50089"/>
    </source>
</evidence>
<dbReference type="PANTHER" id="PTHR46719">
    <property type="entry name" value="TRANSCRIPTION FACTOR C2H2 FAMILY-RELATED"/>
    <property type="match status" value="1"/>
</dbReference>
<feature type="transmembrane region" description="Helical" evidence="2">
    <location>
        <begin position="20"/>
        <end position="43"/>
    </location>
</feature>
<dbReference type="InterPro" id="IPR013083">
    <property type="entry name" value="Znf_RING/FYVE/PHD"/>
</dbReference>
<dbReference type="PROSITE" id="PS50089">
    <property type="entry name" value="ZF_RING_2"/>
    <property type="match status" value="1"/>
</dbReference>
<keyword evidence="1" id="KW-0862">Zinc</keyword>
<sequence length="175" mass="18501">MSGSTNSSSGFLGGENIGGFGYGIGVTVGVLLIVTTIFLASYYCSKADVAATAAQHQPSTAADRPEVATEVVVVVDEGLSEETIKSYPKLLYSDAKLGKPNSSTATCCSICLADYKGRDVLRELPDCGHLFHRKCIDPWLRLHATCPVCRTSPMPTPLATPLAEAAPLAATRRDH</sequence>
<reference evidence="4 5" key="1">
    <citation type="journal article" date="2023" name="Hortic Res">
        <title>Pangenome of water caltrop reveals structural variations and asymmetric subgenome divergence after allopolyploidization.</title>
        <authorList>
            <person name="Zhang X."/>
            <person name="Chen Y."/>
            <person name="Wang L."/>
            <person name="Yuan Y."/>
            <person name="Fang M."/>
            <person name="Shi L."/>
            <person name="Lu R."/>
            <person name="Comes H.P."/>
            <person name="Ma Y."/>
            <person name="Chen Y."/>
            <person name="Huang G."/>
            <person name="Zhou Y."/>
            <person name="Zheng Z."/>
            <person name="Qiu Y."/>
        </authorList>
    </citation>
    <scope>NUCLEOTIDE SEQUENCE [LARGE SCALE GENOMIC DNA]</scope>
    <source>
        <tissue evidence="4">Roots</tissue>
    </source>
</reference>
<dbReference type="Gene3D" id="3.30.40.10">
    <property type="entry name" value="Zinc/RING finger domain, C3HC4 (zinc finger)"/>
    <property type="match status" value="1"/>
</dbReference>
<evidence type="ECO:0000256" key="2">
    <source>
        <dbReference type="SAM" id="Phobius"/>
    </source>
</evidence>
<dbReference type="PANTHER" id="PTHR46719:SF7">
    <property type="entry name" value="RING-H2 FINGER PROTEIN ATL71-RELATED"/>
    <property type="match status" value="1"/>
</dbReference>
<feature type="domain" description="RING-type" evidence="3">
    <location>
        <begin position="108"/>
        <end position="150"/>
    </location>
</feature>
<keyword evidence="2" id="KW-1133">Transmembrane helix</keyword>
<evidence type="ECO:0000256" key="1">
    <source>
        <dbReference type="PROSITE-ProRule" id="PRU00175"/>
    </source>
</evidence>
<keyword evidence="1" id="KW-0479">Metal-binding</keyword>
<proteinExistence type="predicted"/>
<dbReference type="Proteomes" id="UP001345219">
    <property type="component" value="Chromosome 21"/>
</dbReference>
<keyword evidence="2" id="KW-0472">Membrane</keyword>
<dbReference type="CDD" id="cd16454">
    <property type="entry name" value="RING-H2_PA-TM-RING"/>
    <property type="match status" value="1"/>
</dbReference>
<dbReference type="InterPro" id="IPR045899">
    <property type="entry name" value="ATL71-like"/>
</dbReference>
<comment type="caution">
    <text evidence="4">The sequence shown here is derived from an EMBL/GenBank/DDBJ whole genome shotgun (WGS) entry which is preliminary data.</text>
</comment>
<protein>
    <recommendedName>
        <fullName evidence="3">RING-type domain-containing protein</fullName>
    </recommendedName>
</protein>
<name>A0AAN7GUW2_9MYRT</name>
<dbReference type="InterPro" id="IPR001841">
    <property type="entry name" value="Znf_RING"/>
</dbReference>
<evidence type="ECO:0000313" key="4">
    <source>
        <dbReference type="EMBL" id="KAK4749239.1"/>
    </source>
</evidence>
<dbReference type="GO" id="GO:0008270">
    <property type="term" value="F:zinc ion binding"/>
    <property type="evidence" value="ECO:0007669"/>
    <property type="project" value="UniProtKB-KW"/>
</dbReference>
<evidence type="ECO:0000313" key="5">
    <source>
        <dbReference type="Proteomes" id="UP001345219"/>
    </source>
</evidence>